<evidence type="ECO:0000313" key="16">
    <source>
        <dbReference type="Proteomes" id="UP001596050"/>
    </source>
</evidence>
<dbReference type="GO" id="GO:0032259">
    <property type="term" value="P:methylation"/>
    <property type="evidence" value="ECO:0007669"/>
    <property type="project" value="UniProtKB-KW"/>
</dbReference>
<dbReference type="InterPro" id="IPR029028">
    <property type="entry name" value="Alpha/beta_knot_MTases"/>
</dbReference>
<evidence type="ECO:0000313" key="15">
    <source>
        <dbReference type="EMBL" id="MFC5458313.1"/>
    </source>
</evidence>
<evidence type="ECO:0000256" key="1">
    <source>
        <dbReference type="ARBA" id="ARBA00004496"/>
    </source>
</evidence>
<evidence type="ECO:0000256" key="11">
    <source>
        <dbReference type="ARBA" id="ARBA00047944"/>
    </source>
</evidence>
<proteinExistence type="inferred from homology"/>
<sequence length="243" mass="25485">MPRFYCPQPLTGGALVDLPESVAHHLHVVRMQPGAELTLFDGHGGQYGATLVDIGKRRASASVGAHEPVEVELPYAVTLAQGLPEGSKMDWIIEKAVELGVAAVQPLAAQRSVVRLSGERAEKRHAHWQGVIVAASEQSGRNRLAALSPLADFGRWLGTAPAAPQPRILLSPRATQSLAGWAQASSPQPLTLLVGPEGGFTREEEDAALAAGALALSMGPRVLRTETAALAALAMLGGIWNGI</sequence>
<dbReference type="PANTHER" id="PTHR30027:SF3">
    <property type="entry name" value="16S RRNA (URACIL(1498)-N(3))-METHYLTRANSFERASE"/>
    <property type="match status" value="1"/>
</dbReference>
<evidence type="ECO:0000256" key="8">
    <source>
        <dbReference type="ARBA" id="ARBA00022679"/>
    </source>
</evidence>
<dbReference type="Gene3D" id="2.40.240.20">
    <property type="entry name" value="Hypothetical PUA domain-like, domain 1"/>
    <property type="match status" value="1"/>
</dbReference>
<gene>
    <name evidence="15" type="ORF">ACFPN5_00650</name>
</gene>
<feature type="domain" description="Ribosomal RNA small subunit methyltransferase E PUA-like" evidence="14">
    <location>
        <begin position="18"/>
        <end position="62"/>
    </location>
</feature>
<comment type="subcellular location">
    <subcellularLocation>
        <location evidence="1 12">Cytoplasm</location>
    </subcellularLocation>
</comment>
<accession>A0ABW0KXS9</accession>
<keyword evidence="9 12" id="KW-0949">S-adenosyl-L-methionine</keyword>
<evidence type="ECO:0000259" key="13">
    <source>
        <dbReference type="Pfam" id="PF04452"/>
    </source>
</evidence>
<dbReference type="Pfam" id="PF04452">
    <property type="entry name" value="Methyltrans_RNA"/>
    <property type="match status" value="1"/>
</dbReference>
<dbReference type="PANTHER" id="PTHR30027">
    <property type="entry name" value="RIBOSOMAL RNA SMALL SUBUNIT METHYLTRANSFERASE E"/>
    <property type="match status" value="1"/>
</dbReference>
<dbReference type="Pfam" id="PF20260">
    <property type="entry name" value="PUA_4"/>
    <property type="match status" value="1"/>
</dbReference>
<dbReference type="Gene3D" id="3.40.1280.10">
    <property type="match status" value="1"/>
</dbReference>
<keyword evidence="8 12" id="KW-0808">Transferase</keyword>
<dbReference type="NCBIfam" id="TIGR00046">
    <property type="entry name" value="RsmE family RNA methyltransferase"/>
    <property type="match status" value="1"/>
</dbReference>
<comment type="catalytic activity">
    <reaction evidence="11 12">
        <text>uridine(1498) in 16S rRNA + S-adenosyl-L-methionine = N(3)-methyluridine(1498) in 16S rRNA + S-adenosyl-L-homocysteine + H(+)</text>
        <dbReference type="Rhea" id="RHEA:42920"/>
        <dbReference type="Rhea" id="RHEA-COMP:10283"/>
        <dbReference type="Rhea" id="RHEA-COMP:10284"/>
        <dbReference type="ChEBI" id="CHEBI:15378"/>
        <dbReference type="ChEBI" id="CHEBI:57856"/>
        <dbReference type="ChEBI" id="CHEBI:59789"/>
        <dbReference type="ChEBI" id="CHEBI:65315"/>
        <dbReference type="ChEBI" id="CHEBI:74502"/>
        <dbReference type="EC" id="2.1.1.193"/>
    </reaction>
</comment>
<evidence type="ECO:0000256" key="4">
    <source>
        <dbReference type="ARBA" id="ARBA00013673"/>
    </source>
</evidence>
<keyword evidence="7 12" id="KW-0489">Methyltransferase</keyword>
<comment type="caution">
    <text evidence="15">The sequence shown here is derived from an EMBL/GenBank/DDBJ whole genome shotgun (WGS) entry which is preliminary data.</text>
</comment>
<evidence type="ECO:0000256" key="7">
    <source>
        <dbReference type="ARBA" id="ARBA00022603"/>
    </source>
</evidence>
<comment type="function">
    <text evidence="10 12">Specifically methylates the N3 position of the uracil ring of uridine 1498 (m3U1498) in 16S rRNA. Acts on the fully assembled 30S ribosomal subunit.</text>
</comment>
<evidence type="ECO:0000256" key="6">
    <source>
        <dbReference type="ARBA" id="ARBA00022552"/>
    </source>
</evidence>
<dbReference type="InterPro" id="IPR015947">
    <property type="entry name" value="PUA-like_sf"/>
</dbReference>
<dbReference type="SUPFAM" id="SSF75217">
    <property type="entry name" value="alpha/beta knot"/>
    <property type="match status" value="1"/>
</dbReference>
<dbReference type="InterPro" id="IPR029026">
    <property type="entry name" value="tRNA_m1G_MTases_N"/>
</dbReference>
<evidence type="ECO:0000256" key="10">
    <source>
        <dbReference type="ARBA" id="ARBA00025699"/>
    </source>
</evidence>
<keyword evidence="5 12" id="KW-0963">Cytoplasm</keyword>
<comment type="similarity">
    <text evidence="2 12">Belongs to the RNA methyltransferase RsmE family.</text>
</comment>
<dbReference type="InterPro" id="IPR006700">
    <property type="entry name" value="RsmE"/>
</dbReference>
<dbReference type="EMBL" id="JBHSMU010000003">
    <property type="protein sequence ID" value="MFC5458313.1"/>
    <property type="molecule type" value="Genomic_DNA"/>
</dbReference>
<evidence type="ECO:0000256" key="5">
    <source>
        <dbReference type="ARBA" id="ARBA00022490"/>
    </source>
</evidence>
<reference evidence="16" key="1">
    <citation type="journal article" date="2019" name="Int. J. Syst. Evol. Microbiol.">
        <title>The Global Catalogue of Microorganisms (GCM) 10K type strain sequencing project: providing services to taxonomists for standard genome sequencing and annotation.</title>
        <authorList>
            <consortium name="The Broad Institute Genomics Platform"/>
            <consortium name="The Broad Institute Genome Sequencing Center for Infectious Disease"/>
            <person name="Wu L."/>
            <person name="Ma J."/>
        </authorList>
    </citation>
    <scope>NUCLEOTIDE SEQUENCE [LARGE SCALE GENOMIC DNA]</scope>
    <source>
        <strain evidence="16">KACC 12649</strain>
    </source>
</reference>
<evidence type="ECO:0000259" key="14">
    <source>
        <dbReference type="Pfam" id="PF20260"/>
    </source>
</evidence>
<organism evidence="15 16">
    <name type="scientific">Massilia niabensis</name>
    <dbReference type="NCBI Taxonomy" id="544910"/>
    <lineage>
        <taxon>Bacteria</taxon>
        <taxon>Pseudomonadati</taxon>
        <taxon>Pseudomonadota</taxon>
        <taxon>Betaproteobacteria</taxon>
        <taxon>Burkholderiales</taxon>
        <taxon>Oxalobacteraceae</taxon>
        <taxon>Telluria group</taxon>
        <taxon>Massilia</taxon>
    </lineage>
</organism>
<dbReference type="InterPro" id="IPR046886">
    <property type="entry name" value="RsmE_MTase_dom"/>
</dbReference>
<dbReference type="PIRSF" id="PIRSF015601">
    <property type="entry name" value="MTase_slr0722"/>
    <property type="match status" value="1"/>
</dbReference>
<dbReference type="EC" id="2.1.1.193" evidence="3 12"/>
<dbReference type="Proteomes" id="UP001596050">
    <property type="component" value="Unassembled WGS sequence"/>
</dbReference>
<evidence type="ECO:0000256" key="12">
    <source>
        <dbReference type="PIRNR" id="PIRNR015601"/>
    </source>
</evidence>
<evidence type="ECO:0000256" key="2">
    <source>
        <dbReference type="ARBA" id="ARBA00005528"/>
    </source>
</evidence>
<evidence type="ECO:0000256" key="3">
    <source>
        <dbReference type="ARBA" id="ARBA00012328"/>
    </source>
</evidence>
<keyword evidence="16" id="KW-1185">Reference proteome</keyword>
<protein>
    <recommendedName>
        <fullName evidence="4 12">Ribosomal RNA small subunit methyltransferase E</fullName>
        <ecNumber evidence="3 12">2.1.1.193</ecNumber>
    </recommendedName>
</protein>
<dbReference type="InterPro" id="IPR046887">
    <property type="entry name" value="RsmE_PUA-like"/>
</dbReference>
<evidence type="ECO:0000256" key="9">
    <source>
        <dbReference type="ARBA" id="ARBA00022691"/>
    </source>
</evidence>
<keyword evidence="6 12" id="KW-0698">rRNA processing</keyword>
<dbReference type="SUPFAM" id="SSF88697">
    <property type="entry name" value="PUA domain-like"/>
    <property type="match status" value="1"/>
</dbReference>
<dbReference type="CDD" id="cd18084">
    <property type="entry name" value="RsmE-like"/>
    <property type="match status" value="1"/>
</dbReference>
<name>A0ABW0KXS9_9BURK</name>
<dbReference type="GO" id="GO:0008168">
    <property type="term" value="F:methyltransferase activity"/>
    <property type="evidence" value="ECO:0007669"/>
    <property type="project" value="UniProtKB-KW"/>
</dbReference>
<dbReference type="NCBIfam" id="NF008692">
    <property type="entry name" value="PRK11713.1-5"/>
    <property type="match status" value="1"/>
</dbReference>
<feature type="domain" description="Ribosomal RNA small subunit methyltransferase E methyltransferase" evidence="13">
    <location>
        <begin position="72"/>
        <end position="236"/>
    </location>
</feature>
<dbReference type="RefSeq" id="WP_379779049.1">
    <property type="nucleotide sequence ID" value="NZ_JBHSMU010000003.1"/>
</dbReference>